<feature type="non-terminal residue" evidence="2">
    <location>
        <position position="1"/>
    </location>
</feature>
<evidence type="ECO:0000256" key="1">
    <source>
        <dbReference type="SAM" id="Phobius"/>
    </source>
</evidence>
<feature type="transmembrane region" description="Helical" evidence="1">
    <location>
        <begin position="387"/>
        <end position="409"/>
    </location>
</feature>
<feature type="transmembrane region" description="Helical" evidence="1">
    <location>
        <begin position="7"/>
        <end position="24"/>
    </location>
</feature>
<feature type="transmembrane region" description="Helical" evidence="1">
    <location>
        <begin position="88"/>
        <end position="109"/>
    </location>
</feature>
<sequence length="974" mass="114377">AKIRRYIFPLILVFIALLIIFKSYTPGTILSGWDTLHPEFDFGLYFKRIFTVWQSHQGLGAPPSQSHIGDLPHAFILWIMSFVLPMNLLRYAYILSMLIIGPLGVYFFLKDHIFENNNKLQIYAFIGGFFYLLNLGTLQNFYTPLEMFTTFYGLLGWLLWAIVRFLGKNNKKNLFILSLITILFASTSHTATLWYIFYGSLGLFLFTNLIIKKFQRDLIKKSIFIFVLIFLLNTFWILPNLYYAKNYSKDVSQSKINRMGSNEFFFRGQKRGSIKDLALITNFPFDWKVYDFDKNKPVPQMDLWETHLQTPFVQIWGAILFLLFLSGIISSFRNKNHLLMAFFPVIILCFFFLRNANFPFTSFFLFLRDKFPFFSEMLRFPFTKFSILYVFLYSIFLSHAFYNLIIFLSKKIPRNFYIHFFTIFFIGQIFFIMPVLETGYISKTMRVKIPQNYFDLFNYLKQNPKDRILQLPLHNFAGWQYDNWSYQGAGFLWFGLEQSLLNREFDRWYPYNEQAYREFSYALYSRNADLFAKTLQKYRVGYLLLDESVIDTDVKNSRQITFNREAKDLLQQIPSAKLDWQSDFLSLYKISNEYREVELATNLPNISPSYRFTSIDEAYNNFGDYIATNEKADIYYPFRTFLNETDKLASNVILNFEDFYFQADMGVRDNNFASQGGSINFSKTSVYGKIPKQGFTIRPIDIEKNPLEQESNWKKETTTEKIRYESTDKIIGSIYDLNSFSQDLAYAISFRSKNISGLPLRICVKSLYSRRCEIYDELSKNKDWNTDIFVLPPMNQGLGYKLDIGNISLSSISTINELSEIKIVPLPYYYLKGIHIEKPNFERKIEQIIPVNFTDFGFVKIINLPFDISDQSTITLNQAFEKGWIAFADGKILEHVKVNNWANGFKFNQASQSESVESGKTRTDSTGLTDSTDLTVYIIFWPQYLEFLGFGFLALTLIFILLYRPKINVDEKNN</sequence>
<feature type="transmembrane region" description="Helical" evidence="1">
    <location>
        <begin position="341"/>
        <end position="367"/>
    </location>
</feature>
<name>A0A2M7U9C4_9BACT</name>
<organism evidence="2 3">
    <name type="scientific">Candidatus Roizmanbacteria bacterium CG_4_10_14_0_2_um_filter_33_96</name>
    <dbReference type="NCBI Taxonomy" id="1974821"/>
    <lineage>
        <taxon>Bacteria</taxon>
        <taxon>Candidatus Roizmaniibacteriota</taxon>
    </lineage>
</organism>
<feature type="transmembrane region" description="Helical" evidence="1">
    <location>
        <begin position="944"/>
        <end position="963"/>
    </location>
</feature>
<feature type="transmembrane region" description="Helical" evidence="1">
    <location>
        <begin position="173"/>
        <end position="189"/>
    </location>
</feature>
<gene>
    <name evidence="2" type="ORF">COY12_01250</name>
</gene>
<feature type="transmembrane region" description="Helical" evidence="1">
    <location>
        <begin position="195"/>
        <end position="211"/>
    </location>
</feature>
<keyword evidence="1" id="KW-0812">Transmembrane</keyword>
<keyword evidence="1" id="KW-0472">Membrane</keyword>
<dbReference type="Proteomes" id="UP000229506">
    <property type="component" value="Unassembled WGS sequence"/>
</dbReference>
<feature type="transmembrane region" description="Helical" evidence="1">
    <location>
        <begin position="121"/>
        <end position="142"/>
    </location>
</feature>
<feature type="transmembrane region" description="Helical" evidence="1">
    <location>
        <begin position="148"/>
        <end position="166"/>
    </location>
</feature>
<proteinExistence type="predicted"/>
<protein>
    <recommendedName>
        <fullName evidence="4">Membrane protein 6-pyruvoyl-tetrahydropterin synthase-related domain-containing protein</fullName>
    </recommendedName>
</protein>
<accession>A0A2M7U9C4</accession>
<dbReference type="EMBL" id="PFOF01000039">
    <property type="protein sequence ID" value="PIZ67769.1"/>
    <property type="molecule type" value="Genomic_DNA"/>
</dbReference>
<evidence type="ECO:0008006" key="4">
    <source>
        <dbReference type="Google" id="ProtNLM"/>
    </source>
</evidence>
<evidence type="ECO:0000313" key="3">
    <source>
        <dbReference type="Proteomes" id="UP000229506"/>
    </source>
</evidence>
<comment type="caution">
    <text evidence="2">The sequence shown here is derived from an EMBL/GenBank/DDBJ whole genome shotgun (WGS) entry which is preliminary data.</text>
</comment>
<dbReference type="AlphaFoldDB" id="A0A2M7U9C4"/>
<reference evidence="3" key="1">
    <citation type="submission" date="2017-09" db="EMBL/GenBank/DDBJ databases">
        <title>Depth-based differentiation of microbial function through sediment-hosted aquifers and enrichment of novel symbionts in the deep terrestrial subsurface.</title>
        <authorList>
            <person name="Probst A.J."/>
            <person name="Ladd B."/>
            <person name="Jarett J.K."/>
            <person name="Geller-Mcgrath D.E."/>
            <person name="Sieber C.M.K."/>
            <person name="Emerson J.B."/>
            <person name="Anantharaman K."/>
            <person name="Thomas B.C."/>
            <person name="Malmstrom R."/>
            <person name="Stieglmeier M."/>
            <person name="Klingl A."/>
            <person name="Woyke T."/>
            <person name="Ryan C.M."/>
            <person name="Banfield J.F."/>
        </authorList>
    </citation>
    <scope>NUCLEOTIDE SEQUENCE [LARGE SCALE GENOMIC DNA]</scope>
</reference>
<feature type="transmembrane region" description="Helical" evidence="1">
    <location>
        <begin position="223"/>
        <end position="243"/>
    </location>
</feature>
<feature type="transmembrane region" description="Helical" evidence="1">
    <location>
        <begin position="311"/>
        <end position="329"/>
    </location>
</feature>
<feature type="transmembrane region" description="Helical" evidence="1">
    <location>
        <begin position="416"/>
        <end position="436"/>
    </location>
</feature>
<evidence type="ECO:0000313" key="2">
    <source>
        <dbReference type="EMBL" id="PIZ67769.1"/>
    </source>
</evidence>
<keyword evidence="1" id="KW-1133">Transmembrane helix</keyword>